<gene>
    <name evidence="1" type="ORF">BRARA_G01388</name>
</gene>
<dbReference type="Proteomes" id="UP000264353">
    <property type="component" value="Chromosome A7"/>
</dbReference>
<evidence type="ECO:0000313" key="2">
    <source>
        <dbReference type="Proteomes" id="UP000264353"/>
    </source>
</evidence>
<dbReference type="AlphaFoldDB" id="A0A397YKS3"/>
<proteinExistence type="predicted"/>
<dbReference type="EMBL" id="CM010634">
    <property type="protein sequence ID" value="RID54035.1"/>
    <property type="molecule type" value="Genomic_DNA"/>
</dbReference>
<name>A0A397YKS3_BRACM</name>
<sequence>MRLNSWSRCGRRRSAISMAVGNWPWVRLQRERPDPVDRIIILFPGALCARSGQPGAQLFFRRWLCFYAHVHRPNSRVEGATYGWILFRVLKWTVSMDPYPRGHM</sequence>
<accession>A0A397YKS3</accession>
<organism evidence="1 2">
    <name type="scientific">Brassica campestris</name>
    <name type="common">Field mustard</name>
    <dbReference type="NCBI Taxonomy" id="3711"/>
    <lineage>
        <taxon>Eukaryota</taxon>
        <taxon>Viridiplantae</taxon>
        <taxon>Streptophyta</taxon>
        <taxon>Embryophyta</taxon>
        <taxon>Tracheophyta</taxon>
        <taxon>Spermatophyta</taxon>
        <taxon>Magnoliopsida</taxon>
        <taxon>eudicotyledons</taxon>
        <taxon>Gunneridae</taxon>
        <taxon>Pentapetalae</taxon>
        <taxon>rosids</taxon>
        <taxon>malvids</taxon>
        <taxon>Brassicales</taxon>
        <taxon>Brassicaceae</taxon>
        <taxon>Brassiceae</taxon>
        <taxon>Brassica</taxon>
    </lineage>
</organism>
<evidence type="ECO:0000313" key="1">
    <source>
        <dbReference type="EMBL" id="RID54035.1"/>
    </source>
</evidence>
<protein>
    <submittedName>
        <fullName evidence="1">Uncharacterized protein</fullName>
    </submittedName>
</protein>
<reference evidence="1 2" key="1">
    <citation type="submission" date="2018-06" db="EMBL/GenBank/DDBJ databases">
        <title>WGS assembly of Brassica rapa FPsc.</title>
        <authorList>
            <person name="Bowman J."/>
            <person name="Kohchi T."/>
            <person name="Yamato K."/>
            <person name="Jenkins J."/>
            <person name="Shu S."/>
            <person name="Ishizaki K."/>
            <person name="Yamaoka S."/>
            <person name="Nishihama R."/>
            <person name="Nakamura Y."/>
            <person name="Berger F."/>
            <person name="Adam C."/>
            <person name="Aki S."/>
            <person name="Althoff F."/>
            <person name="Araki T."/>
            <person name="Arteaga-Vazquez M."/>
            <person name="Balasubrmanian S."/>
            <person name="Bauer D."/>
            <person name="Boehm C."/>
            <person name="Briginshaw L."/>
            <person name="Caballero-Perez J."/>
            <person name="Catarino B."/>
            <person name="Chen F."/>
            <person name="Chiyoda S."/>
            <person name="Chovatia M."/>
            <person name="Davies K."/>
            <person name="Delmans M."/>
            <person name="Demura T."/>
            <person name="Dierschke T."/>
            <person name="Dolan L."/>
            <person name="Dorantes-Acosta A."/>
            <person name="Eklund D."/>
            <person name="Florent S."/>
            <person name="Flores-Sandoval E."/>
            <person name="Fujiyama A."/>
            <person name="Fukuzawa H."/>
            <person name="Galik B."/>
            <person name="Grimanelli D."/>
            <person name="Grimwood J."/>
            <person name="Grossniklaus U."/>
            <person name="Hamada T."/>
            <person name="Haseloff J."/>
            <person name="Hetherington A."/>
            <person name="Higo A."/>
            <person name="Hirakawa Y."/>
            <person name="Hundley H."/>
            <person name="Ikeda Y."/>
            <person name="Inoue K."/>
            <person name="Inoue S."/>
            <person name="Ishida S."/>
            <person name="Jia Q."/>
            <person name="Kakita M."/>
            <person name="Kanazawa T."/>
            <person name="Kawai Y."/>
            <person name="Kawashima T."/>
            <person name="Kennedy M."/>
            <person name="Kinose K."/>
            <person name="Kinoshita T."/>
            <person name="Kohara Y."/>
            <person name="Koide E."/>
            <person name="Komatsu K."/>
            <person name="Kopischke S."/>
            <person name="Kubo M."/>
            <person name="Kyozuka J."/>
            <person name="Lagercrantz U."/>
            <person name="Lin S."/>
            <person name="Lindquist E."/>
            <person name="Lipzen A."/>
            <person name="Lu C."/>
            <person name="Luna E."/>
            <person name="Martienssen R."/>
            <person name="Minamino N."/>
            <person name="Mizutani M."/>
            <person name="Mizutani M."/>
            <person name="Mochizuki N."/>
            <person name="Monte I."/>
            <person name="Mosher R."/>
            <person name="Nagasaki H."/>
            <person name="Nakagami H."/>
            <person name="Naramoto S."/>
            <person name="Nishitani K."/>
            <person name="Ohtani M."/>
            <person name="Okamoto T."/>
            <person name="Okumura M."/>
            <person name="Phillips J."/>
            <person name="Pollak B."/>
            <person name="Reinders A."/>
            <person name="Roevekamp M."/>
            <person name="Sano R."/>
            <person name="Sawa S."/>
            <person name="Schmid M."/>
            <person name="Shirakawa M."/>
            <person name="Solano R."/>
            <person name="Spunde A."/>
            <person name="Suetsugu N."/>
            <person name="Sugano S."/>
            <person name="Sugiyama A."/>
            <person name="Sun R."/>
            <person name="Suzuki Y."/>
            <person name="Takenaka M."/>
            <person name="Takezawa D."/>
            <person name="Tomogane H."/>
            <person name="Tsuzuki M."/>
            <person name="Ueda T."/>
            <person name="Umeda M."/>
            <person name="Ward J."/>
            <person name="Watanabe Y."/>
            <person name="Yazaki K."/>
            <person name="Yokoyama R."/>
            <person name="Yoshitake Y."/>
            <person name="Yotsui I."/>
            <person name="Zachgo S."/>
            <person name="Schmutz J."/>
        </authorList>
    </citation>
    <scope>NUCLEOTIDE SEQUENCE [LARGE SCALE GENOMIC DNA]</scope>
    <source>
        <strain evidence="2">cv. B-3</strain>
    </source>
</reference>